<sequence length="301" mass="33363">MDLLSSAQPTTPSLASNLDPMDTIRGAVSADHVPLSPPASPTFGASKFPLPDAAPKYPLYDAKVNNYKKPAKTPRFPRHPCPTANYNLSLLSAEHQAQRLFGQSFTLRNPTTGELLGPFAVLSYTDGWIPRYCNYIHSIVSSTLFTLRERELIVLAVASVTQAEYAVYAHRRIAASVGLGEDTIEAALRREGWMSMLDLSPREKNVYRIAAEMAGNWGRVSEKTWNAVLVKDKPKAKGQEGWLEREFVDVETQIQEIFEERLQRGEVAMLAQVLASTMFVSVLVNVADLDIGAEEEKVEQP</sequence>
<dbReference type="EMBL" id="JAPEVA010000147">
    <property type="protein sequence ID" value="KAJ4395737.1"/>
    <property type="molecule type" value="Genomic_DNA"/>
</dbReference>
<keyword evidence="4" id="KW-1185">Reference proteome</keyword>
<dbReference type="InterPro" id="IPR003779">
    <property type="entry name" value="CMD-like"/>
</dbReference>
<feature type="region of interest" description="Disordered" evidence="1">
    <location>
        <begin position="1"/>
        <end position="20"/>
    </location>
</feature>
<evidence type="ECO:0000259" key="2">
    <source>
        <dbReference type="Pfam" id="PF02627"/>
    </source>
</evidence>
<dbReference type="InterPro" id="IPR029032">
    <property type="entry name" value="AhpD-like"/>
</dbReference>
<dbReference type="Pfam" id="PF02627">
    <property type="entry name" value="CMD"/>
    <property type="match status" value="1"/>
</dbReference>
<protein>
    <recommendedName>
        <fullName evidence="2">Carboxymuconolactone decarboxylase-like domain-containing protein</fullName>
    </recommendedName>
</protein>
<dbReference type="SUPFAM" id="SSF69118">
    <property type="entry name" value="AhpD-like"/>
    <property type="match status" value="1"/>
</dbReference>
<accession>A0A9W8YYX1</accession>
<evidence type="ECO:0000313" key="3">
    <source>
        <dbReference type="EMBL" id="KAJ4395737.1"/>
    </source>
</evidence>
<dbReference type="PANTHER" id="PTHR34846:SF11">
    <property type="entry name" value="4-CARBOXYMUCONOLACTONE DECARBOXYLASE FAMILY PROTEIN (AFU_ORTHOLOGUE AFUA_6G11590)"/>
    <property type="match status" value="1"/>
</dbReference>
<evidence type="ECO:0000313" key="4">
    <source>
        <dbReference type="Proteomes" id="UP001140510"/>
    </source>
</evidence>
<dbReference type="GO" id="GO:0051920">
    <property type="term" value="F:peroxiredoxin activity"/>
    <property type="evidence" value="ECO:0007669"/>
    <property type="project" value="InterPro"/>
</dbReference>
<name>A0A9W8YYX1_9PLEO</name>
<dbReference type="OrthoDB" id="2567457at2759"/>
<dbReference type="AlphaFoldDB" id="A0A9W8YYX1"/>
<evidence type="ECO:0000256" key="1">
    <source>
        <dbReference type="SAM" id="MobiDB-lite"/>
    </source>
</evidence>
<feature type="compositionally biased region" description="Polar residues" evidence="1">
    <location>
        <begin position="1"/>
        <end position="16"/>
    </location>
</feature>
<comment type="caution">
    <text evidence="3">The sequence shown here is derived from an EMBL/GenBank/DDBJ whole genome shotgun (WGS) entry which is preliminary data.</text>
</comment>
<dbReference type="Proteomes" id="UP001140510">
    <property type="component" value="Unassembled WGS sequence"/>
</dbReference>
<dbReference type="PANTHER" id="PTHR34846">
    <property type="entry name" value="4-CARBOXYMUCONOLACTONE DECARBOXYLASE FAMILY PROTEIN (AFU_ORTHOLOGUE AFUA_6G11590)"/>
    <property type="match status" value="1"/>
</dbReference>
<organism evidence="3 4">
    <name type="scientific">Didymella pomorum</name>
    <dbReference type="NCBI Taxonomy" id="749634"/>
    <lineage>
        <taxon>Eukaryota</taxon>
        <taxon>Fungi</taxon>
        <taxon>Dikarya</taxon>
        <taxon>Ascomycota</taxon>
        <taxon>Pezizomycotina</taxon>
        <taxon>Dothideomycetes</taxon>
        <taxon>Pleosporomycetidae</taxon>
        <taxon>Pleosporales</taxon>
        <taxon>Pleosporineae</taxon>
        <taxon>Didymellaceae</taxon>
        <taxon>Didymella</taxon>
    </lineage>
</organism>
<feature type="domain" description="Carboxymuconolactone decarboxylase-like" evidence="2">
    <location>
        <begin position="139"/>
        <end position="212"/>
    </location>
</feature>
<reference evidence="3" key="1">
    <citation type="submission" date="2022-10" db="EMBL/GenBank/DDBJ databases">
        <title>Tapping the CABI collections for fungal endophytes: first genome assemblies for Collariella, Neodidymelliopsis, Ascochyta clinopodiicola, Didymella pomorum, Didymosphaeria variabile, Neocosmospora piperis and Neocucurbitaria cava.</title>
        <authorList>
            <person name="Hill R."/>
        </authorList>
    </citation>
    <scope>NUCLEOTIDE SEQUENCE</scope>
    <source>
        <strain evidence="3">IMI 355091</strain>
    </source>
</reference>
<dbReference type="Gene3D" id="1.20.1290.10">
    <property type="entry name" value="AhpD-like"/>
    <property type="match status" value="1"/>
</dbReference>
<gene>
    <name evidence="3" type="ORF">N0V91_010643</name>
</gene>
<proteinExistence type="predicted"/>